<evidence type="ECO:0000313" key="1">
    <source>
        <dbReference type="EMBL" id="JAP93166.1"/>
    </source>
</evidence>
<dbReference type="EMBL" id="GDID01003440">
    <property type="protein sequence ID" value="JAP93166.1"/>
    <property type="molecule type" value="Transcribed_RNA"/>
</dbReference>
<feature type="non-terminal residue" evidence="1">
    <location>
        <position position="1"/>
    </location>
</feature>
<protein>
    <submittedName>
        <fullName evidence="1">Uncharacterized protein</fullName>
    </submittedName>
</protein>
<proteinExistence type="predicted"/>
<reference evidence="1" key="1">
    <citation type="submission" date="2015-07" db="EMBL/GenBank/DDBJ databases">
        <title>Adaptation to a free-living lifestyle via gene acquisitions in the diplomonad Trepomonas sp. PC1.</title>
        <authorList>
            <person name="Xu F."/>
            <person name="Jerlstrom-Hultqvist J."/>
            <person name="Kolisko M."/>
            <person name="Simpson A.G.B."/>
            <person name="Roger A.J."/>
            <person name="Svard S.G."/>
            <person name="Andersson J.O."/>
        </authorList>
    </citation>
    <scope>NUCLEOTIDE SEQUENCE</scope>
    <source>
        <strain evidence="1">PC1</strain>
    </source>
</reference>
<feature type="non-terminal residue" evidence="1">
    <location>
        <position position="296"/>
    </location>
</feature>
<dbReference type="AlphaFoldDB" id="A0A146KCD4"/>
<organism evidence="1">
    <name type="scientific">Trepomonas sp. PC1</name>
    <dbReference type="NCBI Taxonomy" id="1076344"/>
    <lineage>
        <taxon>Eukaryota</taxon>
        <taxon>Metamonada</taxon>
        <taxon>Diplomonadida</taxon>
        <taxon>Hexamitidae</taxon>
        <taxon>Hexamitinae</taxon>
        <taxon>Trepomonas</taxon>
    </lineage>
</organism>
<name>A0A146KCD4_9EUKA</name>
<sequence>RIVNKTTTNNTAMSSIQHALQMLLSALPEIKQGQDEAEIKKQRQFIIQAIRALQVMKRMASQATPNQRLEFLQQDKYLDLTIQMLLFDVDQSPQEINKAQQLALDIISTHLLDQPQTDHLILIHENFLPAIHKFFIRSILKKQFKTVHKLIRMLFDLSHSQYNPKIVTFDSHCIFMLQNTLNLKAEDYKDQEFEALQAIKYTISTIHKLSAFEELQHSIQHIYGQFLVKVLEQNLVDDETTILICQSFKILFTQENSIFKVEIDLLTHLINLVQEIDIHQVQEYVKEFQALITNNV</sequence>
<accession>A0A146KCD4</accession>
<gene>
    <name evidence="1" type="ORF">TPC1_14650</name>
</gene>